<gene>
    <name evidence="3" type="ORF">TRIATDRAFT_86908</name>
</gene>
<evidence type="ECO:0000256" key="2">
    <source>
        <dbReference type="SAM" id="Phobius"/>
    </source>
</evidence>
<keyword evidence="2" id="KW-0472">Membrane</keyword>
<sequence length="166" mass="18596">MAFYAAIAGCFVGLFSLLAIPRVIAMLVARFREKHQQRRDRQSQRENRTRLTPTTGLIGLLDMAKKFGSLYYRRGPALRSFLCGYLYTTLEHYPSNASANARRSEINITTAISLVQVCFDQEIVKEHGQKAATNSFYTPAAPVTGPTGDDQGETVNEVPFRLQTYP</sequence>
<keyword evidence="4" id="KW-1185">Reference proteome</keyword>
<dbReference type="AlphaFoldDB" id="G9NZA4"/>
<dbReference type="KEGG" id="tatv:25786031"/>
<comment type="caution">
    <text evidence="3">The sequence shown here is derived from an EMBL/GenBank/DDBJ whole genome shotgun (WGS) entry which is preliminary data.</text>
</comment>
<evidence type="ECO:0000313" key="3">
    <source>
        <dbReference type="EMBL" id="EHK43814.1"/>
    </source>
</evidence>
<evidence type="ECO:0000256" key="1">
    <source>
        <dbReference type="SAM" id="MobiDB-lite"/>
    </source>
</evidence>
<keyword evidence="2" id="KW-0812">Transmembrane</keyword>
<dbReference type="EMBL" id="ABDG02000025">
    <property type="protein sequence ID" value="EHK43814.1"/>
    <property type="molecule type" value="Genomic_DNA"/>
</dbReference>
<reference evidence="3 4" key="1">
    <citation type="journal article" date="2011" name="Genome Biol.">
        <title>Comparative genome sequence analysis underscores mycoparasitism as the ancestral life style of Trichoderma.</title>
        <authorList>
            <person name="Kubicek C.P."/>
            <person name="Herrera-Estrella A."/>
            <person name="Seidl-Seiboth V."/>
            <person name="Martinez D.A."/>
            <person name="Druzhinina I.S."/>
            <person name="Thon M."/>
            <person name="Zeilinger S."/>
            <person name="Casas-Flores S."/>
            <person name="Horwitz B.A."/>
            <person name="Mukherjee P.K."/>
            <person name="Mukherjee M."/>
            <person name="Kredics L."/>
            <person name="Alcaraz L.D."/>
            <person name="Aerts A."/>
            <person name="Antal Z."/>
            <person name="Atanasova L."/>
            <person name="Cervantes-Badillo M.G."/>
            <person name="Challacombe J."/>
            <person name="Chertkov O."/>
            <person name="McCluskey K."/>
            <person name="Coulpier F."/>
            <person name="Deshpande N."/>
            <person name="von Doehren H."/>
            <person name="Ebbole D.J."/>
            <person name="Esquivel-Naranjo E.U."/>
            <person name="Fekete E."/>
            <person name="Flipphi M."/>
            <person name="Glaser F."/>
            <person name="Gomez-Rodriguez E.Y."/>
            <person name="Gruber S."/>
            <person name="Han C."/>
            <person name="Henrissat B."/>
            <person name="Hermosa R."/>
            <person name="Hernandez-Onate M."/>
            <person name="Karaffa L."/>
            <person name="Kosti I."/>
            <person name="Le Crom S."/>
            <person name="Lindquist E."/>
            <person name="Lucas S."/>
            <person name="Luebeck M."/>
            <person name="Luebeck P.S."/>
            <person name="Margeot A."/>
            <person name="Metz B."/>
            <person name="Misra M."/>
            <person name="Nevalainen H."/>
            <person name="Omann M."/>
            <person name="Packer N."/>
            <person name="Perrone G."/>
            <person name="Uresti-Rivera E.E."/>
            <person name="Salamov A."/>
            <person name="Schmoll M."/>
            <person name="Seiboth B."/>
            <person name="Shapiro H."/>
            <person name="Sukno S."/>
            <person name="Tamayo-Ramos J.A."/>
            <person name="Tisch D."/>
            <person name="Wiest A."/>
            <person name="Wilkinson H.H."/>
            <person name="Zhang M."/>
            <person name="Coutinho P.M."/>
            <person name="Kenerley C.M."/>
            <person name="Monte E."/>
            <person name="Baker S.E."/>
            <person name="Grigoriev I.V."/>
        </authorList>
    </citation>
    <scope>NUCLEOTIDE SEQUENCE [LARGE SCALE GENOMIC DNA]</scope>
    <source>
        <strain evidence="4">ATCC 20476 / IMI 206040</strain>
    </source>
</reference>
<feature type="transmembrane region" description="Helical" evidence="2">
    <location>
        <begin position="6"/>
        <end position="29"/>
    </location>
</feature>
<dbReference type="Proteomes" id="UP000005426">
    <property type="component" value="Unassembled WGS sequence"/>
</dbReference>
<name>G9NZA4_HYPAI</name>
<keyword evidence="2" id="KW-1133">Transmembrane helix</keyword>
<evidence type="ECO:0000313" key="4">
    <source>
        <dbReference type="Proteomes" id="UP000005426"/>
    </source>
</evidence>
<dbReference type="GeneID" id="25786031"/>
<feature type="region of interest" description="Disordered" evidence="1">
    <location>
        <begin position="136"/>
        <end position="158"/>
    </location>
</feature>
<protein>
    <submittedName>
        <fullName evidence="3">Uncharacterized protein</fullName>
    </submittedName>
</protein>
<accession>G9NZA4</accession>
<organism evidence="3 4">
    <name type="scientific">Hypocrea atroviridis (strain ATCC 20476 / IMI 206040)</name>
    <name type="common">Trichoderma atroviride</name>
    <dbReference type="NCBI Taxonomy" id="452589"/>
    <lineage>
        <taxon>Eukaryota</taxon>
        <taxon>Fungi</taxon>
        <taxon>Dikarya</taxon>
        <taxon>Ascomycota</taxon>
        <taxon>Pezizomycotina</taxon>
        <taxon>Sordariomycetes</taxon>
        <taxon>Hypocreomycetidae</taxon>
        <taxon>Hypocreales</taxon>
        <taxon>Hypocreaceae</taxon>
        <taxon>Trichoderma</taxon>
    </lineage>
</organism>
<dbReference type="HOGENOM" id="CLU_1602954_0_0_1"/>
<proteinExistence type="predicted"/>
<dbReference type="OrthoDB" id="4896990at2759"/>